<dbReference type="EMBL" id="JBBWWQ010000003">
    <property type="protein sequence ID" value="KAK8951607.1"/>
    <property type="molecule type" value="Genomic_DNA"/>
</dbReference>
<evidence type="ECO:0000313" key="3">
    <source>
        <dbReference type="Proteomes" id="UP001418222"/>
    </source>
</evidence>
<dbReference type="PANTHER" id="PTHR47592">
    <property type="entry name" value="PBF68 PROTEIN"/>
    <property type="match status" value="1"/>
</dbReference>
<keyword evidence="3" id="KW-1185">Reference proteome</keyword>
<organism evidence="2 3">
    <name type="scientific">Platanthera zijinensis</name>
    <dbReference type="NCBI Taxonomy" id="2320716"/>
    <lineage>
        <taxon>Eukaryota</taxon>
        <taxon>Viridiplantae</taxon>
        <taxon>Streptophyta</taxon>
        <taxon>Embryophyta</taxon>
        <taxon>Tracheophyta</taxon>
        <taxon>Spermatophyta</taxon>
        <taxon>Magnoliopsida</taxon>
        <taxon>Liliopsida</taxon>
        <taxon>Asparagales</taxon>
        <taxon>Orchidaceae</taxon>
        <taxon>Orchidoideae</taxon>
        <taxon>Orchideae</taxon>
        <taxon>Orchidinae</taxon>
        <taxon>Platanthera</taxon>
    </lineage>
</organism>
<gene>
    <name evidence="2" type="ORF">KSP39_PZI003606</name>
</gene>
<name>A0AAP0BV97_9ASPA</name>
<evidence type="ECO:0000313" key="2">
    <source>
        <dbReference type="EMBL" id="KAK8951607.1"/>
    </source>
</evidence>
<dbReference type="Proteomes" id="UP001418222">
    <property type="component" value="Unassembled WGS sequence"/>
</dbReference>
<dbReference type="Pfam" id="PF22936">
    <property type="entry name" value="Pol_BBD"/>
    <property type="match status" value="1"/>
</dbReference>
<proteinExistence type="predicted"/>
<dbReference type="AlphaFoldDB" id="A0AAP0BV97"/>
<dbReference type="InterPro" id="IPR054722">
    <property type="entry name" value="PolX-like_BBD"/>
</dbReference>
<evidence type="ECO:0000259" key="1">
    <source>
        <dbReference type="Pfam" id="PF22936"/>
    </source>
</evidence>
<comment type="caution">
    <text evidence="2">The sequence shown here is derived from an EMBL/GenBank/DDBJ whole genome shotgun (WGS) entry which is preliminary data.</text>
</comment>
<protein>
    <recommendedName>
        <fullName evidence="1">Retrovirus-related Pol polyprotein from transposon TNT 1-94-like beta-barrel domain-containing protein</fullName>
    </recommendedName>
</protein>
<accession>A0AAP0BV97</accession>
<sequence length="150" mass="16130">MEENQVLAVDDRIAAAEHGGPVVAGAQKLKGINIKVFAGGWRQKLKSEKDISGGSVILGDATSTQILRRGRVDLRLTSGKTLALHDVLYAPRVRKNLVSDSVLVKKDYSLVYPGFPDVLEGYSDANWVTDSLDVKSMIGYVFLLGGAAIS</sequence>
<feature type="domain" description="Retrovirus-related Pol polyprotein from transposon TNT 1-94-like beta-barrel" evidence="1">
    <location>
        <begin position="43"/>
        <end position="108"/>
    </location>
</feature>
<reference evidence="2 3" key="1">
    <citation type="journal article" date="2022" name="Nat. Plants">
        <title>Genomes of leafy and leafless Platanthera orchids illuminate the evolution of mycoheterotrophy.</title>
        <authorList>
            <person name="Li M.H."/>
            <person name="Liu K.W."/>
            <person name="Li Z."/>
            <person name="Lu H.C."/>
            <person name="Ye Q.L."/>
            <person name="Zhang D."/>
            <person name="Wang J.Y."/>
            <person name="Li Y.F."/>
            <person name="Zhong Z.M."/>
            <person name="Liu X."/>
            <person name="Yu X."/>
            <person name="Liu D.K."/>
            <person name="Tu X.D."/>
            <person name="Liu B."/>
            <person name="Hao Y."/>
            <person name="Liao X.Y."/>
            <person name="Jiang Y.T."/>
            <person name="Sun W.H."/>
            <person name="Chen J."/>
            <person name="Chen Y.Q."/>
            <person name="Ai Y."/>
            <person name="Zhai J.W."/>
            <person name="Wu S.S."/>
            <person name="Zhou Z."/>
            <person name="Hsiao Y.Y."/>
            <person name="Wu W.L."/>
            <person name="Chen Y.Y."/>
            <person name="Lin Y.F."/>
            <person name="Hsu J.L."/>
            <person name="Li C.Y."/>
            <person name="Wang Z.W."/>
            <person name="Zhao X."/>
            <person name="Zhong W.Y."/>
            <person name="Ma X.K."/>
            <person name="Ma L."/>
            <person name="Huang J."/>
            <person name="Chen G.Z."/>
            <person name="Huang M.Z."/>
            <person name="Huang L."/>
            <person name="Peng D.H."/>
            <person name="Luo Y.B."/>
            <person name="Zou S.Q."/>
            <person name="Chen S.P."/>
            <person name="Lan S."/>
            <person name="Tsai W.C."/>
            <person name="Van de Peer Y."/>
            <person name="Liu Z.J."/>
        </authorList>
    </citation>
    <scope>NUCLEOTIDE SEQUENCE [LARGE SCALE GENOMIC DNA]</scope>
    <source>
        <strain evidence="2">Lor287</strain>
    </source>
</reference>
<dbReference type="PANTHER" id="PTHR47592:SF27">
    <property type="entry name" value="OS08G0421700 PROTEIN"/>
    <property type="match status" value="1"/>
</dbReference>